<reference evidence="3" key="1">
    <citation type="submission" date="2021-02" db="EMBL/GenBank/DDBJ databases">
        <authorList>
            <person name="Nowell W R."/>
        </authorList>
    </citation>
    <scope>NUCLEOTIDE SEQUENCE</scope>
</reference>
<proteinExistence type="predicted"/>
<gene>
    <name evidence="3" type="ORF">SEV965_LOCUS40001</name>
</gene>
<keyword evidence="1" id="KW-0677">Repeat</keyword>
<dbReference type="GO" id="GO:0031514">
    <property type="term" value="C:motile cilium"/>
    <property type="evidence" value="ECO:0007669"/>
    <property type="project" value="TreeGrafter"/>
</dbReference>
<accession>A0A815ZNZ9</accession>
<dbReference type="GO" id="GO:0003341">
    <property type="term" value="P:cilium movement"/>
    <property type="evidence" value="ECO:0007669"/>
    <property type="project" value="TreeGrafter"/>
</dbReference>
<dbReference type="GO" id="GO:0070062">
    <property type="term" value="C:extracellular exosome"/>
    <property type="evidence" value="ECO:0007669"/>
    <property type="project" value="TreeGrafter"/>
</dbReference>
<dbReference type="AlphaFoldDB" id="A0A815ZNZ9"/>
<organism evidence="3 4">
    <name type="scientific">Rotaria sordida</name>
    <dbReference type="NCBI Taxonomy" id="392033"/>
    <lineage>
        <taxon>Eukaryota</taxon>
        <taxon>Metazoa</taxon>
        <taxon>Spiralia</taxon>
        <taxon>Gnathifera</taxon>
        <taxon>Rotifera</taxon>
        <taxon>Eurotatoria</taxon>
        <taxon>Bdelloidea</taxon>
        <taxon>Philodinida</taxon>
        <taxon>Philodinidae</taxon>
        <taxon>Rotaria</taxon>
    </lineage>
</organism>
<keyword evidence="2" id="KW-0802">TPR repeat</keyword>
<feature type="non-terminal residue" evidence="3">
    <location>
        <position position="1"/>
    </location>
</feature>
<sequence>HFYITIDIIIDRTILEKQKLNELYRKISDLIPPRPSYPIKVNSAEKAVEDYQQQIKNVCSLILDEYR</sequence>
<evidence type="ECO:0000256" key="2">
    <source>
        <dbReference type="ARBA" id="ARBA00022803"/>
    </source>
</evidence>
<dbReference type="InterPro" id="IPR052628">
    <property type="entry name" value="CFAP70"/>
</dbReference>
<name>A0A815ZNZ9_9BILA</name>
<evidence type="ECO:0000313" key="3">
    <source>
        <dbReference type="EMBL" id="CAF1585908.1"/>
    </source>
</evidence>
<dbReference type="PANTHER" id="PTHR44314">
    <property type="entry name" value="CILIA- AND FLAGELLA-ASSOCIATED PROTEIN 70"/>
    <property type="match status" value="1"/>
</dbReference>
<evidence type="ECO:0000313" key="4">
    <source>
        <dbReference type="Proteomes" id="UP000663889"/>
    </source>
</evidence>
<dbReference type="PANTHER" id="PTHR44314:SF1">
    <property type="entry name" value="CILIA- AND FLAGELLA-ASSOCIATED PROTEIN 70"/>
    <property type="match status" value="1"/>
</dbReference>
<dbReference type="EMBL" id="CAJNOU010020747">
    <property type="protein sequence ID" value="CAF1585908.1"/>
    <property type="molecule type" value="Genomic_DNA"/>
</dbReference>
<dbReference type="Proteomes" id="UP000663889">
    <property type="component" value="Unassembled WGS sequence"/>
</dbReference>
<protein>
    <submittedName>
        <fullName evidence="3">Uncharacterized protein</fullName>
    </submittedName>
</protein>
<evidence type="ECO:0000256" key="1">
    <source>
        <dbReference type="ARBA" id="ARBA00022737"/>
    </source>
</evidence>
<comment type="caution">
    <text evidence="3">The sequence shown here is derived from an EMBL/GenBank/DDBJ whole genome shotgun (WGS) entry which is preliminary data.</text>
</comment>
<feature type="non-terminal residue" evidence="3">
    <location>
        <position position="67"/>
    </location>
</feature>
<dbReference type="GO" id="GO:0060271">
    <property type="term" value="P:cilium assembly"/>
    <property type="evidence" value="ECO:0007669"/>
    <property type="project" value="TreeGrafter"/>
</dbReference>